<dbReference type="AlphaFoldDB" id="A0A6N1VIK1"/>
<dbReference type="InterPro" id="IPR036977">
    <property type="entry name" value="DNA_primase_Znf_CHC2"/>
</dbReference>
<reference evidence="3 4" key="1">
    <citation type="submission" date="2020-06" db="EMBL/GenBank/DDBJ databases">
        <title>Oricola thermophila sp. nov. isolated from a tidal sediments.</title>
        <authorList>
            <person name="Kwon K.K."/>
            <person name="Yang S.-H."/>
            <person name="Park M.-J."/>
        </authorList>
    </citation>
    <scope>NUCLEOTIDE SEQUENCE [LARGE SCALE GENOMIC DNA]</scope>
    <source>
        <strain evidence="3 4">MEBiC13590</strain>
    </source>
</reference>
<dbReference type="SUPFAM" id="SSF57783">
    <property type="entry name" value="Zinc beta-ribbon"/>
    <property type="match status" value="1"/>
</dbReference>
<accession>A0A6N1VIK1</accession>
<dbReference type="GO" id="GO:0008270">
    <property type="term" value="F:zinc ion binding"/>
    <property type="evidence" value="ECO:0007669"/>
    <property type="project" value="InterPro"/>
</dbReference>
<dbReference type="Gene3D" id="3.90.580.10">
    <property type="entry name" value="Zinc finger, CHC2-type domain"/>
    <property type="match status" value="1"/>
</dbReference>
<dbReference type="InterPro" id="IPR055570">
    <property type="entry name" value="DUF7146"/>
</dbReference>
<protein>
    <submittedName>
        <fullName evidence="3">DNA primase</fullName>
    </submittedName>
</protein>
<gene>
    <name evidence="3" type="ORF">HTY61_18290</name>
</gene>
<evidence type="ECO:0000259" key="2">
    <source>
        <dbReference type="Pfam" id="PF23639"/>
    </source>
</evidence>
<dbReference type="RefSeq" id="WP_175278154.1">
    <property type="nucleotide sequence ID" value="NZ_CP054836.1"/>
</dbReference>
<feature type="region of interest" description="Disordered" evidence="1">
    <location>
        <begin position="310"/>
        <end position="339"/>
    </location>
</feature>
<evidence type="ECO:0000313" key="3">
    <source>
        <dbReference type="EMBL" id="QKV20263.1"/>
    </source>
</evidence>
<evidence type="ECO:0000313" key="4">
    <source>
        <dbReference type="Proteomes" id="UP000509367"/>
    </source>
</evidence>
<dbReference type="EMBL" id="CP054836">
    <property type="protein sequence ID" value="QKV20263.1"/>
    <property type="molecule type" value="Genomic_DNA"/>
</dbReference>
<dbReference type="KEGG" id="orm:HTY61_18290"/>
<name>A0A6N1VIK1_9HYPH</name>
<organism evidence="3 4">
    <name type="scientific">Oricola thermophila</name>
    <dbReference type="NCBI Taxonomy" id="2742145"/>
    <lineage>
        <taxon>Bacteria</taxon>
        <taxon>Pseudomonadati</taxon>
        <taxon>Pseudomonadota</taxon>
        <taxon>Alphaproteobacteria</taxon>
        <taxon>Hyphomicrobiales</taxon>
        <taxon>Ahrensiaceae</taxon>
        <taxon>Oricola</taxon>
    </lineage>
</organism>
<keyword evidence="4" id="KW-1185">Reference proteome</keyword>
<dbReference type="GO" id="GO:0003677">
    <property type="term" value="F:DNA binding"/>
    <property type="evidence" value="ECO:0007669"/>
    <property type="project" value="InterPro"/>
</dbReference>
<dbReference type="Pfam" id="PF23639">
    <property type="entry name" value="DUF7146"/>
    <property type="match status" value="1"/>
</dbReference>
<dbReference type="Proteomes" id="UP000509367">
    <property type="component" value="Chromosome"/>
</dbReference>
<dbReference type="GO" id="GO:0006260">
    <property type="term" value="P:DNA replication"/>
    <property type="evidence" value="ECO:0007669"/>
    <property type="project" value="InterPro"/>
</dbReference>
<proteinExistence type="predicted"/>
<evidence type="ECO:0000256" key="1">
    <source>
        <dbReference type="SAM" id="MobiDB-lite"/>
    </source>
</evidence>
<sequence length="405" mass="44729">MSAAQRFPDRVVAAARQADVAALAARYGFSARANAGGEAVGPCPGCGGRDRFSVNHRKNIWRCRQGGGDPIGGDAIALVQHVENCSFVRAVEILTGEEVPAAPDPAAQAAAREKARREADKFREKERRRAFALWRESHVPERFGGMVESYLAGRAIDPDLARMEGAHCREHDALPFWHFVDTGRVDTNGRPVKEWRVIHVGPAMVWPIVDRDGRFLGIHATWIDPETRRKAEIFDPDTGEQLPAKKVRGSKRGGRIVLRLPDWRGCDEAVAGEGIETCLSWFAINRRDVFLDCAVDLGNLAGRAARTVRHPTQTFQRRDGRRMPVRVPGPDPRPDDDPAKLYAPPAGVARLTLLGDSDSDTFATRAAMLRAQARLSSDALAVATEWAPAGHDFNSYLQRIREDDR</sequence>
<feature type="domain" description="DUF7146" evidence="2">
    <location>
        <begin position="125"/>
        <end position="257"/>
    </location>
</feature>